<protein>
    <submittedName>
        <fullName evidence="1">Uncharacterized protein</fullName>
    </submittedName>
</protein>
<comment type="caution">
    <text evidence="1">The sequence shown here is derived from an EMBL/GenBank/DDBJ whole genome shotgun (WGS) entry which is preliminary data.</text>
</comment>
<dbReference type="EMBL" id="BJXR01000040">
    <property type="protein sequence ID" value="GEN10696.1"/>
    <property type="molecule type" value="Genomic_DNA"/>
</dbReference>
<gene>
    <name evidence="1" type="ORF">MFU01_57330</name>
</gene>
<sequence length="456" mass="50787">MFFWGRDRKLCKPLPTSIDTLLADFRPLQEGMCNQEQNAELRQQCLNKSPYVFVPKGNPAAPLQWISDVESVQSYFRLSMGASMTIYEESLSKMADLASEMTGPSEEELKRRRTRITERRGQLGEKLKARAAAEQGTAKADLAEQRELLSAYEATFNAYQSAVQALAPAITDVYEDFVTYRGTEAAVFAQLEDIAQRASTSTIAQMGPLQLELVTLARTESQRPQALWMESRRLGNALSQLQTLHQARLAHYADFTTRHAIPQVNLTERSGVILNNIAGYSDARYARVAEVVKKLLQGLTQRQTALVAAQADLATRQTMANAATLKASQEFLASANARTTALWQLPPRSQTLNLFFLATKHVDFESILQLEPLCLHVGPNATGWMESGCIALRRQFTSARNYLNTTLPNMVRLNVTQMRRAGVNEALLVDVETHLNNGNLRQAVLSHDVALRASDL</sequence>
<evidence type="ECO:0000313" key="1">
    <source>
        <dbReference type="EMBL" id="GEN10696.1"/>
    </source>
</evidence>
<accession>A0A511T942</accession>
<name>A0A511T942_MYXFU</name>
<dbReference type="STRING" id="1334629.MFUL124B02_40335"/>
<evidence type="ECO:0000313" key="2">
    <source>
        <dbReference type="Proteomes" id="UP000321514"/>
    </source>
</evidence>
<dbReference type="Proteomes" id="UP000321514">
    <property type="component" value="Unassembled WGS sequence"/>
</dbReference>
<reference evidence="1 2" key="1">
    <citation type="submission" date="2019-07" db="EMBL/GenBank/DDBJ databases">
        <title>Whole genome shotgun sequence of Myxococcus fulvus NBRC 100333.</title>
        <authorList>
            <person name="Hosoyama A."/>
            <person name="Uohara A."/>
            <person name="Ohji S."/>
            <person name="Ichikawa N."/>
        </authorList>
    </citation>
    <scope>NUCLEOTIDE SEQUENCE [LARGE SCALE GENOMIC DNA]</scope>
    <source>
        <strain evidence="1 2">NBRC 100333</strain>
    </source>
</reference>
<proteinExistence type="predicted"/>
<dbReference type="AlphaFoldDB" id="A0A511T942"/>
<organism evidence="1 2">
    <name type="scientific">Myxococcus fulvus</name>
    <dbReference type="NCBI Taxonomy" id="33"/>
    <lineage>
        <taxon>Bacteria</taxon>
        <taxon>Pseudomonadati</taxon>
        <taxon>Myxococcota</taxon>
        <taxon>Myxococcia</taxon>
        <taxon>Myxococcales</taxon>
        <taxon>Cystobacterineae</taxon>
        <taxon>Myxococcaceae</taxon>
        <taxon>Myxococcus</taxon>
    </lineage>
</organism>